<name>A0ABQ5GXA1_9ASTR</name>
<dbReference type="EMBL" id="BQNB010018942">
    <property type="protein sequence ID" value="GJT79919.1"/>
    <property type="molecule type" value="Genomic_DNA"/>
</dbReference>
<evidence type="ECO:0000256" key="5">
    <source>
        <dbReference type="ARBA" id="ARBA00022793"/>
    </source>
</evidence>
<dbReference type="Proteomes" id="UP001151760">
    <property type="component" value="Unassembled WGS sequence"/>
</dbReference>
<dbReference type="EC" id="4.1.1.35" evidence="4"/>
<feature type="domain" description="NAD(P)-binding" evidence="10">
    <location>
        <begin position="105"/>
        <end position="376"/>
    </location>
</feature>
<dbReference type="Pfam" id="PF16363">
    <property type="entry name" value="GDP_Man_Dehyd"/>
    <property type="match status" value="1"/>
</dbReference>
<evidence type="ECO:0000313" key="11">
    <source>
        <dbReference type="EMBL" id="GJT79919.1"/>
    </source>
</evidence>
<dbReference type="Gene3D" id="3.40.50.720">
    <property type="entry name" value="NAD(P)-binding Rossmann-like Domain"/>
    <property type="match status" value="2"/>
</dbReference>
<comment type="function">
    <text evidence="8">Catalyzes the NAD-dependent decarboxylation of UDP-glucuronic acid to UDP-xylose. Necessary for the biosynthesis of the core tetrasaccharide in glycosaminoglycan biosynthesis.</text>
</comment>
<dbReference type="InterPro" id="IPR044516">
    <property type="entry name" value="UXS-like"/>
</dbReference>
<keyword evidence="9" id="KW-0812">Transmembrane</keyword>
<keyword evidence="12" id="KW-1185">Reference proteome</keyword>
<evidence type="ECO:0000256" key="1">
    <source>
        <dbReference type="ARBA" id="ARBA00001911"/>
    </source>
</evidence>
<reference evidence="11" key="2">
    <citation type="submission" date="2022-01" db="EMBL/GenBank/DDBJ databases">
        <authorList>
            <person name="Yamashiro T."/>
            <person name="Shiraishi A."/>
            <person name="Satake H."/>
            <person name="Nakayama K."/>
        </authorList>
    </citation>
    <scope>NUCLEOTIDE SEQUENCE</scope>
</reference>
<comment type="pathway">
    <text evidence="2">Nucleotide-sugar biosynthesis; UDP-alpha-D-xylose biosynthesis; UDP-alpha-D-xylose from UDP-alpha-D-glucuronate: step 1/1.</text>
</comment>
<evidence type="ECO:0000313" key="12">
    <source>
        <dbReference type="Proteomes" id="UP001151760"/>
    </source>
</evidence>
<keyword evidence="7" id="KW-0456">Lyase</keyword>
<evidence type="ECO:0000256" key="7">
    <source>
        <dbReference type="ARBA" id="ARBA00023239"/>
    </source>
</evidence>
<gene>
    <name evidence="11" type="ORF">Tco_1054261</name>
</gene>
<proteinExistence type="inferred from homology"/>
<keyword evidence="9" id="KW-0472">Membrane</keyword>
<comment type="similarity">
    <text evidence="3">Belongs to the NAD(P)-dependent epimerase/dehydratase family. UDP-glucuronic acid decarboxylase subfamily.</text>
</comment>
<evidence type="ECO:0000256" key="8">
    <source>
        <dbReference type="ARBA" id="ARBA00025005"/>
    </source>
</evidence>
<accession>A0ABQ5GXA1</accession>
<protein>
    <recommendedName>
        <fullName evidence="4">UDP-glucuronate decarboxylase</fullName>
        <ecNumber evidence="4">4.1.1.35</ecNumber>
    </recommendedName>
</protein>
<keyword evidence="9" id="KW-1133">Transmembrane helix</keyword>
<comment type="cofactor">
    <cofactor evidence="1">
        <name>NAD(+)</name>
        <dbReference type="ChEBI" id="CHEBI:57540"/>
    </cofactor>
</comment>
<evidence type="ECO:0000256" key="3">
    <source>
        <dbReference type="ARBA" id="ARBA00007505"/>
    </source>
</evidence>
<dbReference type="InterPro" id="IPR036291">
    <property type="entry name" value="NAD(P)-bd_dom_sf"/>
</dbReference>
<dbReference type="PANTHER" id="PTHR43078:SF48">
    <property type="entry name" value="UDP-GLUCURONATE DECARBOXYLASE"/>
    <property type="match status" value="1"/>
</dbReference>
<feature type="transmembrane region" description="Helical" evidence="9">
    <location>
        <begin position="42"/>
        <end position="60"/>
    </location>
</feature>
<evidence type="ECO:0000259" key="10">
    <source>
        <dbReference type="Pfam" id="PF16363"/>
    </source>
</evidence>
<dbReference type="PANTHER" id="PTHR43078">
    <property type="entry name" value="UDP-GLUCURONIC ACID DECARBOXYLASE-RELATED"/>
    <property type="match status" value="1"/>
</dbReference>
<evidence type="ECO:0000256" key="4">
    <source>
        <dbReference type="ARBA" id="ARBA00012290"/>
    </source>
</evidence>
<organism evidence="11 12">
    <name type="scientific">Tanacetum coccineum</name>
    <dbReference type="NCBI Taxonomy" id="301880"/>
    <lineage>
        <taxon>Eukaryota</taxon>
        <taxon>Viridiplantae</taxon>
        <taxon>Streptophyta</taxon>
        <taxon>Embryophyta</taxon>
        <taxon>Tracheophyta</taxon>
        <taxon>Spermatophyta</taxon>
        <taxon>Magnoliopsida</taxon>
        <taxon>eudicotyledons</taxon>
        <taxon>Gunneridae</taxon>
        <taxon>Pentapetalae</taxon>
        <taxon>asterids</taxon>
        <taxon>campanulids</taxon>
        <taxon>Asterales</taxon>
        <taxon>Asteraceae</taxon>
        <taxon>Asteroideae</taxon>
        <taxon>Anthemideae</taxon>
        <taxon>Anthemidinae</taxon>
        <taxon>Tanacetum</taxon>
    </lineage>
</organism>
<keyword evidence="6" id="KW-0520">NAD</keyword>
<comment type="caution">
    <text evidence="11">The sequence shown here is derived from an EMBL/GenBank/DDBJ whole genome shotgun (WGS) entry which is preliminary data.</text>
</comment>
<evidence type="ECO:0000256" key="6">
    <source>
        <dbReference type="ARBA" id="ARBA00023027"/>
    </source>
</evidence>
<evidence type="ECO:0000256" key="2">
    <source>
        <dbReference type="ARBA" id="ARBA00005100"/>
    </source>
</evidence>
<evidence type="ECO:0000256" key="9">
    <source>
        <dbReference type="SAM" id="Phobius"/>
    </source>
</evidence>
<dbReference type="InterPro" id="IPR016040">
    <property type="entry name" value="NAD(P)-bd_dom"/>
</dbReference>
<keyword evidence="5" id="KW-0210">Decarboxylase</keyword>
<dbReference type="CDD" id="cd05230">
    <property type="entry name" value="UGD_SDR_e"/>
    <property type="match status" value="1"/>
</dbReference>
<reference evidence="11" key="1">
    <citation type="journal article" date="2022" name="Int. J. Mol. Sci.">
        <title>Draft Genome of Tanacetum Coccineum: Genomic Comparison of Closely Related Tanacetum-Family Plants.</title>
        <authorList>
            <person name="Yamashiro T."/>
            <person name="Shiraishi A."/>
            <person name="Nakayama K."/>
            <person name="Satake H."/>
        </authorList>
    </citation>
    <scope>NUCLEOTIDE SEQUENCE</scope>
</reference>
<sequence length="384" mass="43288">MTSELTYRGHEYQLTSNPYSPKSTKPWSISIRPIRYIMHEQRLVFTLIGVALATFFFILIPSSTTYTPISRPTQLLNPRPVFNTNRFNSGGKIPLGLKRKGLRVLVTGGAGFVGSHLVDRLIERGDSVIVVDNFFTGKKDNVMHHFGDHRFELIRHDVVEPLLLEVDQIYHLACPASPTNVVGTLNMLGLAKRVGARFLLTSTSEVYGDPLQHPQVETYWGNVNPIGVRSCYDEGKRTAETLTMDYHRGAGVEVRIARIFNTYGPRMCIDDGRVVSNFVAQALRKEPMTVYGDGKQTRSFQYVSDLVEGLMRLMEGEYVGPFNLGNPGEFTMLELAQVVQETIDTNAKIEFRPNTEDDPHKRKPDITKAKDLLGWGVQKVELRN</sequence>
<dbReference type="SUPFAM" id="SSF51735">
    <property type="entry name" value="NAD(P)-binding Rossmann-fold domains"/>
    <property type="match status" value="1"/>
</dbReference>